<protein>
    <submittedName>
        <fullName evidence="2">Uncharacterized protein</fullName>
    </submittedName>
</protein>
<evidence type="ECO:0000313" key="1">
    <source>
        <dbReference type="Proteomes" id="UP000887576"/>
    </source>
</evidence>
<reference evidence="2" key="1">
    <citation type="submission" date="2022-11" db="UniProtKB">
        <authorList>
            <consortium name="WormBaseParasite"/>
        </authorList>
    </citation>
    <scope>IDENTIFICATION</scope>
</reference>
<sequence length="97" mass="10987">MDLPQRIQNFNRALNMNDILPHHTQQKINAFFAQVQRHARGPEAPGDTGLMAKGLISINIEAVREIVLGIDRPDPVKQHLYRMLDEIKDFACSLLGN</sequence>
<accession>A0AC34PYL4</accession>
<dbReference type="WBParaSite" id="JU765_v2.g11253.t1">
    <property type="protein sequence ID" value="JU765_v2.g11253.t1"/>
    <property type="gene ID" value="JU765_v2.g11253"/>
</dbReference>
<name>A0AC34PYL4_9BILA</name>
<dbReference type="Proteomes" id="UP000887576">
    <property type="component" value="Unplaced"/>
</dbReference>
<evidence type="ECO:0000313" key="2">
    <source>
        <dbReference type="WBParaSite" id="JU765_v2.g11253.t1"/>
    </source>
</evidence>
<proteinExistence type="predicted"/>
<organism evidence="1 2">
    <name type="scientific">Panagrolaimus sp. JU765</name>
    <dbReference type="NCBI Taxonomy" id="591449"/>
    <lineage>
        <taxon>Eukaryota</taxon>
        <taxon>Metazoa</taxon>
        <taxon>Ecdysozoa</taxon>
        <taxon>Nematoda</taxon>
        <taxon>Chromadorea</taxon>
        <taxon>Rhabditida</taxon>
        <taxon>Tylenchina</taxon>
        <taxon>Panagrolaimomorpha</taxon>
        <taxon>Panagrolaimoidea</taxon>
        <taxon>Panagrolaimidae</taxon>
        <taxon>Panagrolaimus</taxon>
    </lineage>
</organism>